<gene>
    <name evidence="3" type="ORF">NHX12_008831</name>
</gene>
<feature type="compositionally biased region" description="Basic residues" evidence="1">
    <location>
        <begin position="139"/>
        <end position="156"/>
    </location>
</feature>
<sequence>MQRSRCLLLVLSPQYLKDKSFSLLEARLALFLYQNPPAVQQNQQHTVQTLQQTRQASIIAVLRRPPSRTSCPEAFELRRAAASTLVWHGTRSEPAGSRFWKRLRLAMPVRPLALGRRMVDSTSSHSDLAALVLHRAQRAGHHHATTITNHKSKPRAHSANQSCKEAPHIGGGRRAVRCSRCVGFTGQSQPLTGVELHLEAEQPEPVQESKPVPVSDPTCDSEPLRDPDSVSQPAVSNQETETSIQTLPTELQG</sequence>
<dbReference type="Proteomes" id="UP001148018">
    <property type="component" value="Unassembled WGS sequence"/>
</dbReference>
<dbReference type="AlphaFoldDB" id="A0A9Q0DNU8"/>
<accession>A0A9Q0DNU8</accession>
<dbReference type="OrthoDB" id="9166379at2759"/>
<feature type="compositionally biased region" description="Polar residues" evidence="1">
    <location>
        <begin position="229"/>
        <end position="253"/>
    </location>
</feature>
<dbReference type="PROSITE" id="PS50104">
    <property type="entry name" value="TIR"/>
    <property type="match status" value="1"/>
</dbReference>
<dbReference type="EMBL" id="JANIIK010000114">
    <property type="protein sequence ID" value="KAJ3590883.1"/>
    <property type="molecule type" value="Genomic_DNA"/>
</dbReference>
<dbReference type="InterPro" id="IPR035897">
    <property type="entry name" value="Toll_tir_struct_dom_sf"/>
</dbReference>
<evidence type="ECO:0000259" key="2">
    <source>
        <dbReference type="PROSITE" id="PS50104"/>
    </source>
</evidence>
<name>A0A9Q0DNU8_9TELE</name>
<comment type="caution">
    <text evidence="3">The sequence shown here is derived from an EMBL/GenBank/DDBJ whole genome shotgun (WGS) entry which is preliminary data.</text>
</comment>
<evidence type="ECO:0000313" key="3">
    <source>
        <dbReference type="EMBL" id="KAJ3590883.1"/>
    </source>
</evidence>
<feature type="region of interest" description="Disordered" evidence="1">
    <location>
        <begin position="201"/>
        <end position="253"/>
    </location>
</feature>
<feature type="domain" description="TIR" evidence="2">
    <location>
        <begin position="1"/>
        <end position="107"/>
    </location>
</feature>
<dbReference type="InterPro" id="IPR000157">
    <property type="entry name" value="TIR_dom"/>
</dbReference>
<protein>
    <recommendedName>
        <fullName evidence="2">TIR domain-containing protein</fullName>
    </recommendedName>
</protein>
<dbReference type="GO" id="GO:0007165">
    <property type="term" value="P:signal transduction"/>
    <property type="evidence" value="ECO:0007669"/>
    <property type="project" value="InterPro"/>
</dbReference>
<evidence type="ECO:0000313" key="4">
    <source>
        <dbReference type="Proteomes" id="UP001148018"/>
    </source>
</evidence>
<reference evidence="3" key="1">
    <citation type="submission" date="2022-07" db="EMBL/GenBank/DDBJ databases">
        <title>Chromosome-level genome of Muraenolepis orangiensis.</title>
        <authorList>
            <person name="Kim J."/>
        </authorList>
    </citation>
    <scope>NUCLEOTIDE SEQUENCE</scope>
    <source>
        <strain evidence="3">KU_S4_2022</strain>
        <tissue evidence="3">Muscle</tissue>
    </source>
</reference>
<organism evidence="3 4">
    <name type="scientific">Muraenolepis orangiensis</name>
    <name type="common">Patagonian moray cod</name>
    <dbReference type="NCBI Taxonomy" id="630683"/>
    <lineage>
        <taxon>Eukaryota</taxon>
        <taxon>Metazoa</taxon>
        <taxon>Chordata</taxon>
        <taxon>Craniata</taxon>
        <taxon>Vertebrata</taxon>
        <taxon>Euteleostomi</taxon>
        <taxon>Actinopterygii</taxon>
        <taxon>Neopterygii</taxon>
        <taxon>Teleostei</taxon>
        <taxon>Neoteleostei</taxon>
        <taxon>Acanthomorphata</taxon>
        <taxon>Zeiogadaria</taxon>
        <taxon>Gadariae</taxon>
        <taxon>Gadiformes</taxon>
        <taxon>Muraenolepidoidei</taxon>
        <taxon>Muraenolepididae</taxon>
        <taxon>Muraenolepis</taxon>
    </lineage>
</organism>
<dbReference type="Gene3D" id="3.40.50.10140">
    <property type="entry name" value="Toll/interleukin-1 receptor homology (TIR) domain"/>
    <property type="match status" value="1"/>
</dbReference>
<evidence type="ECO:0000256" key="1">
    <source>
        <dbReference type="SAM" id="MobiDB-lite"/>
    </source>
</evidence>
<feature type="region of interest" description="Disordered" evidence="1">
    <location>
        <begin position="139"/>
        <end position="170"/>
    </location>
</feature>
<proteinExistence type="predicted"/>
<keyword evidence="4" id="KW-1185">Reference proteome</keyword>